<evidence type="ECO:0008006" key="5">
    <source>
        <dbReference type="Google" id="ProtNLM"/>
    </source>
</evidence>
<name>A0A662D5T3_UNCAE</name>
<protein>
    <recommendedName>
        <fullName evidence="5">DUF115 domain-containing protein</fullName>
    </recommendedName>
</protein>
<dbReference type="InterPro" id="IPR002826">
    <property type="entry name" value="MptE-like"/>
</dbReference>
<reference evidence="3 4" key="1">
    <citation type="submission" date="2018-06" db="EMBL/GenBank/DDBJ databases">
        <title>Extensive metabolic versatility and redundancy in microbially diverse, dynamic hydrothermal sediments.</title>
        <authorList>
            <person name="Dombrowski N."/>
            <person name="Teske A."/>
            <person name="Baker B.J."/>
        </authorList>
    </citation>
    <scope>NUCLEOTIDE SEQUENCE [LARGE SCALE GENOMIC DNA]</scope>
    <source>
        <strain evidence="3">B19_G9</strain>
    </source>
</reference>
<accession>A0A662D5T3</accession>
<gene>
    <name evidence="3" type="ORF">DRI96_06665</name>
</gene>
<dbReference type="Proteomes" id="UP000267654">
    <property type="component" value="Unassembled WGS sequence"/>
</dbReference>
<dbReference type="Pfam" id="PF01973">
    <property type="entry name" value="MptE-like"/>
    <property type="match status" value="1"/>
</dbReference>
<feature type="non-terminal residue" evidence="3">
    <location>
        <position position="468"/>
    </location>
</feature>
<comment type="caution">
    <text evidence="3">The sequence shown here is derived from an EMBL/GenBank/DDBJ whole genome shotgun (WGS) entry which is preliminary data.</text>
</comment>
<organism evidence="3 4">
    <name type="scientific">Aerophobetes bacterium</name>
    <dbReference type="NCBI Taxonomy" id="2030807"/>
    <lineage>
        <taxon>Bacteria</taxon>
        <taxon>Candidatus Aerophobota</taxon>
    </lineage>
</organism>
<sequence length="468" mass="52543">MKKDDLNYNYIEKNKNGFYQKNLSFLKKRNESGLIKKIEEVNFPQDIEIVKTKTGFPTLRIKKESGQSILLHSRYDPVKEARNFLAGYDLDNTDFLIVLGFGLGYHVEEIIKSYSKIKLILVVEPHPYLFKFALSIMDLSSILSSPKIRLILEDDPVKIKEKILPLGEIFLTGKISIVVHYPSSYLLGDKFVEIKKSISDAILWSRANLGTNIAKGDIFQKNILANLPQIINNPGIKNLFDKFKDKPVICVAAGPSLDKNIHLLKEAKDKALIICVDAALRTMLKHKIKPDIVVSIDYGIGARNLFDGIMEQTEDLFLAADPEVCPDVFSDFRGKKFIINIPKPLVGWLSNFMEDKGFLEKGSSVAHAAFFLAKAVGGDPIIFVGQDLSYPEGITHADGAIPRKKITIGINEKTGEKYLLIKTKDGKWIGQDLIMVKDIYGKDVPTSGDMYSYLVYFEKLIASTKAKC</sequence>
<evidence type="ECO:0000313" key="4">
    <source>
        <dbReference type="Proteomes" id="UP000267654"/>
    </source>
</evidence>
<feature type="domain" description="6-hydroxymethylpterin diphosphokinase MptE-like" evidence="1">
    <location>
        <begin position="221"/>
        <end position="392"/>
    </location>
</feature>
<evidence type="ECO:0000313" key="3">
    <source>
        <dbReference type="EMBL" id="RLE11164.1"/>
    </source>
</evidence>
<dbReference type="Pfam" id="PF20157">
    <property type="entry name" value="Maf_flag10_N"/>
    <property type="match status" value="1"/>
</dbReference>
<dbReference type="InterPro" id="IPR045376">
    <property type="entry name" value="Maf_N"/>
</dbReference>
<dbReference type="PANTHER" id="PTHR41786:SF1">
    <property type="entry name" value="6-HYDROXYMETHYLPTERIN DIPHOSPHOKINASE MPTE-LIKE DOMAIN-CONTAINING PROTEIN"/>
    <property type="match status" value="1"/>
</dbReference>
<proteinExistence type="predicted"/>
<evidence type="ECO:0000259" key="2">
    <source>
        <dbReference type="Pfam" id="PF20157"/>
    </source>
</evidence>
<feature type="domain" description="Glycosyltransferase Maf N-terminal" evidence="2">
    <location>
        <begin position="90"/>
        <end position="165"/>
    </location>
</feature>
<dbReference type="AlphaFoldDB" id="A0A662D5T3"/>
<dbReference type="PANTHER" id="PTHR41786">
    <property type="entry name" value="MOTILITY ACCESSORY FACTOR MAF"/>
    <property type="match status" value="1"/>
</dbReference>
<evidence type="ECO:0000259" key="1">
    <source>
        <dbReference type="Pfam" id="PF01973"/>
    </source>
</evidence>
<dbReference type="EMBL" id="QMQB01000272">
    <property type="protein sequence ID" value="RLE11164.1"/>
    <property type="molecule type" value="Genomic_DNA"/>
</dbReference>